<dbReference type="AlphaFoldDB" id="A0A4Z2GAL3"/>
<accession>A0A4Z2GAL3</accession>
<proteinExistence type="predicted"/>
<organism evidence="1 2">
    <name type="scientific">Liparis tanakae</name>
    <name type="common">Tanaka's snailfish</name>
    <dbReference type="NCBI Taxonomy" id="230148"/>
    <lineage>
        <taxon>Eukaryota</taxon>
        <taxon>Metazoa</taxon>
        <taxon>Chordata</taxon>
        <taxon>Craniata</taxon>
        <taxon>Vertebrata</taxon>
        <taxon>Euteleostomi</taxon>
        <taxon>Actinopterygii</taxon>
        <taxon>Neopterygii</taxon>
        <taxon>Teleostei</taxon>
        <taxon>Neoteleostei</taxon>
        <taxon>Acanthomorphata</taxon>
        <taxon>Eupercaria</taxon>
        <taxon>Perciformes</taxon>
        <taxon>Cottioidei</taxon>
        <taxon>Cottales</taxon>
        <taxon>Liparidae</taxon>
        <taxon>Liparis</taxon>
    </lineage>
</organism>
<dbReference type="Proteomes" id="UP000314294">
    <property type="component" value="Unassembled WGS sequence"/>
</dbReference>
<evidence type="ECO:0000313" key="1">
    <source>
        <dbReference type="EMBL" id="TNN50260.1"/>
    </source>
</evidence>
<name>A0A4Z2GAL3_9TELE</name>
<evidence type="ECO:0000313" key="2">
    <source>
        <dbReference type="Proteomes" id="UP000314294"/>
    </source>
</evidence>
<sequence length="106" mass="11495">MSVTGIPEEHVEFRSSHMRANSAGVCGDQHNFAGPAIWSLVSQSCKGLKEGSLTPTEQRCNRTLCRSTSDRDMQEIILLLTPIGRSAERRAATAPSGAHVITVDRC</sequence>
<gene>
    <name evidence="1" type="ORF">EYF80_039545</name>
</gene>
<reference evidence="1 2" key="1">
    <citation type="submission" date="2019-03" db="EMBL/GenBank/DDBJ databases">
        <title>First draft genome of Liparis tanakae, snailfish: a comprehensive survey of snailfish specific genes.</title>
        <authorList>
            <person name="Kim W."/>
            <person name="Song I."/>
            <person name="Jeong J.-H."/>
            <person name="Kim D."/>
            <person name="Kim S."/>
            <person name="Ryu S."/>
            <person name="Song J.Y."/>
            <person name="Lee S.K."/>
        </authorList>
    </citation>
    <scope>NUCLEOTIDE SEQUENCE [LARGE SCALE GENOMIC DNA]</scope>
    <source>
        <tissue evidence="1">Muscle</tissue>
    </source>
</reference>
<comment type="caution">
    <text evidence="1">The sequence shown here is derived from an EMBL/GenBank/DDBJ whole genome shotgun (WGS) entry which is preliminary data.</text>
</comment>
<keyword evidence="2" id="KW-1185">Reference proteome</keyword>
<protein>
    <submittedName>
        <fullName evidence="1">Uncharacterized protein</fullName>
    </submittedName>
</protein>
<dbReference type="EMBL" id="SRLO01000625">
    <property type="protein sequence ID" value="TNN50260.1"/>
    <property type="molecule type" value="Genomic_DNA"/>
</dbReference>